<evidence type="ECO:0000256" key="11">
    <source>
        <dbReference type="ARBA" id="ARBA00023065"/>
    </source>
</evidence>
<comment type="similarity">
    <text evidence="2 13">Belongs to the HAK/KUP transporter (TC 2.A.72) family.</text>
</comment>
<dbReference type="InterPro" id="IPR053952">
    <property type="entry name" value="K_trans_C"/>
</dbReference>
<evidence type="ECO:0000256" key="12">
    <source>
        <dbReference type="ARBA" id="ARBA00023136"/>
    </source>
</evidence>
<dbReference type="InterPro" id="IPR003855">
    <property type="entry name" value="K+_transporter"/>
</dbReference>
<dbReference type="GO" id="GO:0015079">
    <property type="term" value="F:potassium ion transmembrane transporter activity"/>
    <property type="evidence" value="ECO:0007669"/>
    <property type="project" value="UniProtKB-UniRule"/>
</dbReference>
<feature type="transmembrane region" description="Helical" evidence="13">
    <location>
        <begin position="345"/>
        <end position="366"/>
    </location>
</feature>
<evidence type="ECO:0000256" key="4">
    <source>
        <dbReference type="ARBA" id="ARBA00022475"/>
    </source>
</evidence>
<keyword evidence="5" id="KW-0997">Cell inner membrane</keyword>
<evidence type="ECO:0000259" key="14">
    <source>
        <dbReference type="Pfam" id="PF02705"/>
    </source>
</evidence>
<comment type="catalytic activity">
    <reaction evidence="13">
        <text>K(+)(in) + H(+)(in) = K(+)(out) + H(+)(out)</text>
        <dbReference type="Rhea" id="RHEA:28490"/>
        <dbReference type="ChEBI" id="CHEBI:15378"/>
        <dbReference type="ChEBI" id="CHEBI:29103"/>
    </reaction>
</comment>
<evidence type="ECO:0000313" key="16">
    <source>
        <dbReference type="EMBL" id="MCB8876265.1"/>
    </source>
</evidence>
<feature type="domain" description="K+ potassium transporter integral membrane" evidence="14">
    <location>
        <begin position="19"/>
        <end position="465"/>
    </location>
</feature>
<dbReference type="Pfam" id="PF22776">
    <property type="entry name" value="K_trans_C"/>
    <property type="match status" value="1"/>
</dbReference>
<keyword evidence="9 13" id="KW-0630">Potassium</keyword>
<dbReference type="Proteomes" id="UP000708298">
    <property type="component" value="Unassembled WGS sequence"/>
</dbReference>
<sequence length="631" mass="67445">MDSGDTNPADHRPAKAIGALTALGIVYGDLGTSPLYTYQTIVSDAGGHPSAHVALGLLSLVIWALIVTVSVKYCVFVMRADNNGEGGILALMSLVTRQVGGARARTTAALIVMGLFGAALIYGDGIITPSISVLSALEGVTVVTSKLQPYVLPAALVILLLLFAAQRLGTGKIGRFFGPIMLIWFIAIALLGLMAVIRHPGVLVAVNPAYAIGFLARHGMHSLFVLGGVFLAITGGEALYADMGHIGRAPIRAAWTVIVLPALLLSYAGQTALIISNPGLTGNPFFMLAPGWAIIPLVVLATLATIIASQAIITGAFSLTRQAIQLGWLPGVVIRQTSDEEYGQIYVPSVNWLMMVATLALTWGFGSSAKLAGAYGTAVSTTMLLTTALLFNAMRDVWRWPLWVAASLSALFLVVDLGFFTANILKIAEGGWIPLVLGAAIFIAMRTWRRGVRAMKAKIDEEERAPNQLMADLAAGRITRVPGTAVFLSRTGTAVPIMLTRHVAQMGALQKTVVTLTLVFEEVPRVSAADRAQVEQVAPDFWHVRVHFGFVEVPNAMVALASARAHGCPVDLDEAVFFAARDHVVRGATSHRLPAWRRAIFSVMYRNAVRSSDRFDLPADRFLEVGRQVEL</sequence>
<dbReference type="Pfam" id="PF02705">
    <property type="entry name" value="K_trans"/>
    <property type="match status" value="1"/>
</dbReference>
<feature type="transmembrane region" description="Helical" evidence="13">
    <location>
        <begin position="147"/>
        <end position="164"/>
    </location>
</feature>
<comment type="subcellular location">
    <subcellularLocation>
        <location evidence="13">Cell membrane</location>
        <topology evidence="13">Multi-pass membrane protein</topology>
    </subcellularLocation>
    <subcellularLocation>
        <location evidence="1">Membrane</location>
        <topology evidence="1">Multi-pass membrane protein</topology>
    </subcellularLocation>
</comment>
<name>A0A963YSQ8_9PROT</name>
<organism evidence="16 17">
    <name type="scientific">Acidisoma silvae</name>
    <dbReference type="NCBI Taxonomy" id="2802396"/>
    <lineage>
        <taxon>Bacteria</taxon>
        <taxon>Pseudomonadati</taxon>
        <taxon>Pseudomonadota</taxon>
        <taxon>Alphaproteobacteria</taxon>
        <taxon>Acetobacterales</taxon>
        <taxon>Acidocellaceae</taxon>
        <taxon>Acidisoma</taxon>
    </lineage>
</organism>
<evidence type="ECO:0000256" key="7">
    <source>
        <dbReference type="ARBA" id="ARBA00022692"/>
    </source>
</evidence>
<evidence type="ECO:0000256" key="3">
    <source>
        <dbReference type="ARBA" id="ARBA00022448"/>
    </source>
</evidence>
<gene>
    <name evidence="13" type="primary">kup</name>
    <name evidence="16" type="ORF">ASILVAE211_13820</name>
</gene>
<reference evidence="16" key="2">
    <citation type="submission" date="2021-01" db="EMBL/GenBank/DDBJ databases">
        <authorList>
            <person name="Mieszkin S."/>
            <person name="Pouder E."/>
            <person name="Alain K."/>
        </authorList>
    </citation>
    <scope>NUCLEOTIDE SEQUENCE</scope>
    <source>
        <strain evidence="16">HW T2.11</strain>
    </source>
</reference>
<protein>
    <recommendedName>
        <fullName evidence="13">Probable potassium transport system protein Kup</fullName>
    </recommendedName>
</protein>
<feature type="transmembrane region" description="Helical" evidence="13">
    <location>
        <begin position="372"/>
        <end position="391"/>
    </location>
</feature>
<dbReference type="PANTHER" id="PTHR30540:SF79">
    <property type="entry name" value="LOW AFFINITY POTASSIUM TRANSPORT SYSTEM PROTEIN KUP"/>
    <property type="match status" value="1"/>
</dbReference>
<evidence type="ECO:0000256" key="10">
    <source>
        <dbReference type="ARBA" id="ARBA00022989"/>
    </source>
</evidence>
<accession>A0A963YSQ8</accession>
<dbReference type="GO" id="GO:0005886">
    <property type="term" value="C:plasma membrane"/>
    <property type="evidence" value="ECO:0007669"/>
    <property type="project" value="UniProtKB-SubCell"/>
</dbReference>
<proteinExistence type="inferred from homology"/>
<evidence type="ECO:0000256" key="6">
    <source>
        <dbReference type="ARBA" id="ARBA00022538"/>
    </source>
</evidence>
<dbReference type="EMBL" id="JAESVB010000005">
    <property type="protein sequence ID" value="MCB8876265.1"/>
    <property type="molecule type" value="Genomic_DNA"/>
</dbReference>
<dbReference type="InterPro" id="IPR023051">
    <property type="entry name" value="Kup"/>
</dbReference>
<keyword evidence="6 13" id="KW-0633">Potassium transport</keyword>
<dbReference type="AlphaFoldDB" id="A0A963YSQ8"/>
<feature type="domain" description="K+ potassium transporter C-terminal" evidence="15">
    <location>
        <begin position="482"/>
        <end position="631"/>
    </location>
</feature>
<evidence type="ECO:0000313" key="17">
    <source>
        <dbReference type="Proteomes" id="UP000708298"/>
    </source>
</evidence>
<evidence type="ECO:0000256" key="13">
    <source>
        <dbReference type="HAMAP-Rule" id="MF_01522"/>
    </source>
</evidence>
<feature type="transmembrane region" description="Helical" evidence="13">
    <location>
        <begin position="431"/>
        <end position="448"/>
    </location>
</feature>
<feature type="transmembrane region" description="Helical" evidence="13">
    <location>
        <begin position="107"/>
        <end position="127"/>
    </location>
</feature>
<evidence type="ECO:0000259" key="15">
    <source>
        <dbReference type="Pfam" id="PF22776"/>
    </source>
</evidence>
<keyword evidence="4 13" id="KW-1003">Cell membrane</keyword>
<keyword evidence="7 13" id="KW-0812">Transmembrane</keyword>
<dbReference type="GO" id="GO:0015293">
    <property type="term" value="F:symporter activity"/>
    <property type="evidence" value="ECO:0007669"/>
    <property type="project" value="UniProtKB-UniRule"/>
</dbReference>
<keyword evidence="12 13" id="KW-0472">Membrane</keyword>
<keyword evidence="8 13" id="KW-0769">Symport</keyword>
<keyword evidence="11 13" id="KW-0406">Ion transport</keyword>
<dbReference type="HAMAP" id="MF_01522">
    <property type="entry name" value="Kup"/>
    <property type="match status" value="1"/>
</dbReference>
<dbReference type="PANTHER" id="PTHR30540">
    <property type="entry name" value="OSMOTIC STRESS POTASSIUM TRANSPORTER"/>
    <property type="match status" value="1"/>
</dbReference>
<evidence type="ECO:0000256" key="8">
    <source>
        <dbReference type="ARBA" id="ARBA00022847"/>
    </source>
</evidence>
<keyword evidence="3 13" id="KW-0813">Transport</keyword>
<dbReference type="RefSeq" id="WP_319799570.1">
    <property type="nucleotide sequence ID" value="NZ_JAESVB010000005.1"/>
</dbReference>
<evidence type="ECO:0000256" key="1">
    <source>
        <dbReference type="ARBA" id="ARBA00004141"/>
    </source>
</evidence>
<dbReference type="InterPro" id="IPR053951">
    <property type="entry name" value="K_trans_N"/>
</dbReference>
<feature type="transmembrane region" description="Helical" evidence="13">
    <location>
        <begin position="295"/>
        <end position="319"/>
    </location>
</feature>
<feature type="transmembrane region" description="Helical" evidence="13">
    <location>
        <begin position="223"/>
        <end position="241"/>
    </location>
</feature>
<reference evidence="16" key="1">
    <citation type="journal article" date="2021" name="Microorganisms">
        <title>Acidisoma silvae sp. nov. and Acidisomacellulosilytica sp. nov., Two Acidophilic Bacteria Isolated from Decaying Wood, Hydrolyzing Cellulose and Producing Poly-3-hydroxybutyrate.</title>
        <authorList>
            <person name="Mieszkin S."/>
            <person name="Pouder E."/>
            <person name="Uroz S."/>
            <person name="Simon-Colin C."/>
            <person name="Alain K."/>
        </authorList>
    </citation>
    <scope>NUCLEOTIDE SEQUENCE</scope>
    <source>
        <strain evidence="16">HW T2.11</strain>
    </source>
</reference>
<feature type="transmembrane region" description="Helical" evidence="13">
    <location>
        <begin position="176"/>
        <end position="197"/>
    </location>
</feature>
<keyword evidence="17" id="KW-1185">Reference proteome</keyword>
<evidence type="ECO:0000256" key="2">
    <source>
        <dbReference type="ARBA" id="ARBA00007019"/>
    </source>
</evidence>
<evidence type="ECO:0000256" key="9">
    <source>
        <dbReference type="ARBA" id="ARBA00022958"/>
    </source>
</evidence>
<feature type="transmembrane region" description="Helical" evidence="13">
    <location>
        <begin position="53"/>
        <end position="75"/>
    </location>
</feature>
<evidence type="ECO:0000256" key="5">
    <source>
        <dbReference type="ARBA" id="ARBA00022519"/>
    </source>
</evidence>
<feature type="transmembrane region" description="Helical" evidence="13">
    <location>
        <begin position="253"/>
        <end position="275"/>
    </location>
</feature>
<feature type="transmembrane region" description="Helical" evidence="13">
    <location>
        <begin position="403"/>
        <end position="425"/>
    </location>
</feature>
<comment type="function">
    <text evidence="13">Transport of potassium into the cell. Likely operates as a K(+):H(+) symporter.</text>
</comment>
<keyword evidence="10 13" id="KW-1133">Transmembrane helix</keyword>
<comment type="caution">
    <text evidence="16">The sequence shown here is derived from an EMBL/GenBank/DDBJ whole genome shotgun (WGS) entry which is preliminary data.</text>
</comment>